<organism evidence="7 8">
    <name type="scientific">Brevibacillus fulvus</name>
    <dbReference type="NCBI Taxonomy" id="1125967"/>
    <lineage>
        <taxon>Bacteria</taxon>
        <taxon>Bacillati</taxon>
        <taxon>Bacillota</taxon>
        <taxon>Bacilli</taxon>
        <taxon>Bacillales</taxon>
        <taxon>Paenibacillaceae</taxon>
        <taxon>Brevibacillus</taxon>
    </lineage>
</organism>
<evidence type="ECO:0000256" key="2">
    <source>
        <dbReference type="ARBA" id="ARBA00004496"/>
    </source>
</evidence>
<dbReference type="GO" id="GO:0005737">
    <property type="term" value="C:cytoplasm"/>
    <property type="evidence" value="ECO:0007669"/>
    <property type="project" value="UniProtKB-SubCell"/>
</dbReference>
<dbReference type="Proteomes" id="UP000717624">
    <property type="component" value="Unassembled WGS sequence"/>
</dbReference>
<evidence type="ECO:0000256" key="6">
    <source>
        <dbReference type="HAMAP-Rule" id="MF_00528"/>
    </source>
</evidence>
<keyword evidence="4 6" id="KW-0378">Hydrolase</keyword>
<dbReference type="Gene3D" id="3.90.950.10">
    <property type="match status" value="1"/>
</dbReference>
<dbReference type="AlphaFoldDB" id="A0A939BRU9"/>
<keyword evidence="3 6" id="KW-0963">Cytoplasm</keyword>
<comment type="function">
    <text evidence="6">Nucleoside triphosphate pyrophosphatase that hydrolyzes dTTP and UTP. May have a dual role in cell division arrest and in preventing the incorporation of modified nucleotides into cellular nucleic acids.</text>
</comment>
<feature type="site" description="Important for substrate specificity" evidence="6">
    <location>
        <position position="157"/>
    </location>
</feature>
<dbReference type="FunFam" id="3.90.950.10:FF:000005">
    <property type="entry name" value="7-methyl-GTP pyrophosphatase"/>
    <property type="match status" value="1"/>
</dbReference>
<gene>
    <name evidence="7" type="ORF">JOD01_001628</name>
</gene>
<comment type="catalytic activity">
    <reaction evidence="6">
        <text>UTP + H2O = UMP + diphosphate + H(+)</text>
        <dbReference type="Rhea" id="RHEA:29395"/>
        <dbReference type="ChEBI" id="CHEBI:15377"/>
        <dbReference type="ChEBI" id="CHEBI:15378"/>
        <dbReference type="ChEBI" id="CHEBI:33019"/>
        <dbReference type="ChEBI" id="CHEBI:46398"/>
        <dbReference type="ChEBI" id="CHEBI:57865"/>
        <dbReference type="EC" id="3.6.1.9"/>
    </reaction>
</comment>
<comment type="caution">
    <text evidence="7">The sequence shown here is derived from an EMBL/GenBank/DDBJ whole genome shotgun (WGS) entry which is preliminary data.</text>
</comment>
<dbReference type="GO" id="GO:0009117">
    <property type="term" value="P:nucleotide metabolic process"/>
    <property type="evidence" value="ECO:0007669"/>
    <property type="project" value="UniProtKB-KW"/>
</dbReference>
<evidence type="ECO:0000256" key="1">
    <source>
        <dbReference type="ARBA" id="ARBA00001968"/>
    </source>
</evidence>
<comment type="catalytic activity">
    <reaction evidence="6">
        <text>dTTP + H2O = dTMP + diphosphate + H(+)</text>
        <dbReference type="Rhea" id="RHEA:28534"/>
        <dbReference type="ChEBI" id="CHEBI:15377"/>
        <dbReference type="ChEBI" id="CHEBI:15378"/>
        <dbReference type="ChEBI" id="CHEBI:33019"/>
        <dbReference type="ChEBI" id="CHEBI:37568"/>
        <dbReference type="ChEBI" id="CHEBI:63528"/>
        <dbReference type="EC" id="3.6.1.9"/>
    </reaction>
</comment>
<dbReference type="PANTHER" id="PTHR43213:SF5">
    <property type="entry name" value="BIFUNCTIONAL DTTP_UTP PYROPHOSPHATASE_METHYLTRANSFERASE PROTEIN-RELATED"/>
    <property type="match status" value="1"/>
</dbReference>
<dbReference type="SUPFAM" id="SSF52972">
    <property type="entry name" value="ITPase-like"/>
    <property type="match status" value="1"/>
</dbReference>
<evidence type="ECO:0000256" key="5">
    <source>
        <dbReference type="ARBA" id="ARBA00023080"/>
    </source>
</evidence>
<dbReference type="InterPro" id="IPR003697">
    <property type="entry name" value="Maf-like"/>
</dbReference>
<comment type="cofactor">
    <cofactor evidence="1 6">
        <name>a divalent metal cation</name>
        <dbReference type="ChEBI" id="CHEBI:60240"/>
    </cofactor>
</comment>
<evidence type="ECO:0000256" key="4">
    <source>
        <dbReference type="ARBA" id="ARBA00022801"/>
    </source>
</evidence>
<sequence length="194" mass="21155">MEKAAEIILASSSPRRRELLETLKLPFTIMSSDVEETFSSSLTPAEVVEQLSLRKAREIAGKISSGIVIGADTIVVLDGNILGKPMDEDDAFRMLTALQGRTHTVYTGVALIEAATQAVQVAHSATQVKMRKMTDQEIRGYISTREPMDKAGSYAIQGFGATLVEEIQGDYFTVVGLPLQLTAKMLSQFGIRLF</sequence>
<comment type="caution">
    <text evidence="6">Lacks conserved residue(s) required for the propagation of feature annotation.</text>
</comment>
<dbReference type="PANTHER" id="PTHR43213">
    <property type="entry name" value="BIFUNCTIONAL DTTP/UTP PYROPHOSPHATASE/METHYLTRANSFERASE PROTEIN-RELATED"/>
    <property type="match status" value="1"/>
</dbReference>
<proteinExistence type="inferred from homology"/>
<dbReference type="RefSeq" id="WP_204517732.1">
    <property type="nucleotide sequence ID" value="NZ_BAABIN010000007.1"/>
</dbReference>
<dbReference type="HAMAP" id="MF_00528">
    <property type="entry name" value="Maf"/>
    <property type="match status" value="1"/>
</dbReference>
<dbReference type="EC" id="3.6.1.9" evidence="6"/>
<protein>
    <recommendedName>
        <fullName evidence="6">dTTP/UTP pyrophosphatase</fullName>
        <shortName evidence="6">dTTPase/UTPase</shortName>
        <ecNumber evidence="6">3.6.1.9</ecNumber>
    </recommendedName>
    <alternativeName>
        <fullName evidence="6">Nucleoside triphosphate pyrophosphatase</fullName>
    </alternativeName>
    <alternativeName>
        <fullName evidence="6">Nucleotide pyrophosphatase</fullName>
        <shortName evidence="6">Nucleotide PPase</shortName>
    </alternativeName>
</protein>
<feature type="active site" description="Proton acceptor" evidence="6">
    <location>
        <position position="72"/>
    </location>
</feature>
<dbReference type="GO" id="GO:0047429">
    <property type="term" value="F:nucleoside triphosphate diphosphatase activity"/>
    <property type="evidence" value="ECO:0007669"/>
    <property type="project" value="UniProtKB-EC"/>
</dbReference>
<dbReference type="NCBIfam" id="TIGR00172">
    <property type="entry name" value="maf"/>
    <property type="match status" value="1"/>
</dbReference>
<feature type="site" description="Important for substrate specificity" evidence="6">
    <location>
        <position position="15"/>
    </location>
</feature>
<dbReference type="EMBL" id="JAFBEB010000004">
    <property type="protein sequence ID" value="MBM7590027.1"/>
    <property type="molecule type" value="Genomic_DNA"/>
</dbReference>
<accession>A0A939BRU9</accession>
<keyword evidence="8" id="KW-1185">Reference proteome</keyword>
<comment type="similarity">
    <text evidence="6">Belongs to the Maf family. YhdE subfamily.</text>
</comment>
<dbReference type="Pfam" id="PF02545">
    <property type="entry name" value="Maf"/>
    <property type="match status" value="1"/>
</dbReference>
<reference evidence="7" key="1">
    <citation type="submission" date="2021-01" db="EMBL/GenBank/DDBJ databases">
        <title>Genomic Encyclopedia of Type Strains, Phase IV (KMG-IV): sequencing the most valuable type-strain genomes for metagenomic binning, comparative biology and taxonomic classification.</title>
        <authorList>
            <person name="Goeker M."/>
        </authorList>
    </citation>
    <scope>NUCLEOTIDE SEQUENCE</scope>
    <source>
        <strain evidence="7">DSM 25523</strain>
    </source>
</reference>
<evidence type="ECO:0000313" key="7">
    <source>
        <dbReference type="EMBL" id="MBM7590027.1"/>
    </source>
</evidence>
<dbReference type="InterPro" id="IPR029001">
    <property type="entry name" value="ITPase-like_fam"/>
</dbReference>
<name>A0A939BRU9_9BACL</name>
<feature type="site" description="Important for substrate specificity" evidence="6">
    <location>
        <position position="73"/>
    </location>
</feature>
<evidence type="ECO:0000313" key="8">
    <source>
        <dbReference type="Proteomes" id="UP000717624"/>
    </source>
</evidence>
<keyword evidence="5 6" id="KW-0546">Nucleotide metabolism</keyword>
<comment type="subcellular location">
    <subcellularLocation>
        <location evidence="2 6">Cytoplasm</location>
    </subcellularLocation>
</comment>
<evidence type="ECO:0000256" key="3">
    <source>
        <dbReference type="ARBA" id="ARBA00022490"/>
    </source>
</evidence>
<dbReference type="CDD" id="cd00555">
    <property type="entry name" value="Maf"/>
    <property type="match status" value="1"/>
</dbReference>
<dbReference type="PIRSF" id="PIRSF006305">
    <property type="entry name" value="Maf"/>
    <property type="match status" value="1"/>
</dbReference>